<dbReference type="PANTHER" id="PTHR13483:SF3">
    <property type="entry name" value="BOX C_D SNORNA PROTEIN 1"/>
    <property type="match status" value="1"/>
</dbReference>
<dbReference type="EMBL" id="KV425645">
    <property type="protein sequence ID" value="KZT19291.1"/>
    <property type="molecule type" value="Genomic_DNA"/>
</dbReference>
<evidence type="ECO:0000256" key="8">
    <source>
        <dbReference type="SAM" id="MobiDB-lite"/>
    </source>
</evidence>
<dbReference type="Pfam" id="PF25790">
    <property type="entry name" value="BCD1"/>
    <property type="match status" value="1"/>
</dbReference>
<dbReference type="GO" id="GO:0008270">
    <property type="term" value="F:zinc ion binding"/>
    <property type="evidence" value="ECO:0007669"/>
    <property type="project" value="UniProtKB-UniRule"/>
</dbReference>
<keyword evidence="4" id="KW-0862">Zinc</keyword>
<sequence>MASTSIAPPPLCAICHERAPIYTCPGCTVRTCSLPCSKTHKTRTGCLGTRNKAAYVPLNKYGWGTMMDDYVYLEQVARKVVETGREIAQGGYIANAGGGSRGRGIRGRSRGRGRGGGKGFVRTKRDILKMQLDFRDIDMELLPDGMEKRKLNQSVWDFKNRTALLTIEFKFHPPPDPLAPPDQPHNHSVILLAHKNNINSSLLELLQKQIIERFRGKKDRFAPAWIKSLVLPHPDDPEGFINPTCVMPAPSDSNIPVSTHLSRQPKAGYYKLDPTQKLSSLLRYKSFVEYPCIEVYEDGTFRGTVIDDNGLVRVKDEERRPVKRRKLDVMAGRKAITGLVGEYGSEAEGEVEKNILGTLGGYGGSEDEVEDGEEIDGLGQDDEGDAEGDHDMTQIDYEELAKRVEEAASQMGSLGEEEDLDWGESDDEQQLQAIARTAVQDLSNMHAS</sequence>
<feature type="compositionally biased region" description="Basic residues" evidence="8">
    <location>
        <begin position="103"/>
        <end position="115"/>
    </location>
</feature>
<reference evidence="10 11" key="1">
    <citation type="journal article" date="2016" name="Mol. Biol. Evol.">
        <title>Comparative Genomics of Early-Diverging Mushroom-Forming Fungi Provides Insights into the Origins of Lignocellulose Decay Capabilities.</title>
        <authorList>
            <person name="Nagy L.G."/>
            <person name="Riley R."/>
            <person name="Tritt A."/>
            <person name="Adam C."/>
            <person name="Daum C."/>
            <person name="Floudas D."/>
            <person name="Sun H."/>
            <person name="Yadav J.S."/>
            <person name="Pangilinan J."/>
            <person name="Larsson K.H."/>
            <person name="Matsuura K."/>
            <person name="Barry K."/>
            <person name="Labutti K."/>
            <person name="Kuo R."/>
            <person name="Ohm R.A."/>
            <person name="Bhattacharya S.S."/>
            <person name="Shirouzu T."/>
            <person name="Yoshinaga Y."/>
            <person name="Martin F.M."/>
            <person name="Grigoriev I.V."/>
            <person name="Hibbett D.S."/>
        </authorList>
    </citation>
    <scope>NUCLEOTIDE SEQUENCE [LARGE SCALE GENOMIC DNA]</scope>
    <source>
        <strain evidence="10 11">HHB14362 ss-1</strain>
    </source>
</reference>
<dbReference type="STRING" id="1314782.A0A165N801"/>
<dbReference type="Gene3D" id="3.30.60.190">
    <property type="match status" value="1"/>
</dbReference>
<dbReference type="FunCoup" id="A0A165N801">
    <property type="interactions" value="15"/>
</dbReference>
<evidence type="ECO:0000256" key="3">
    <source>
        <dbReference type="ARBA" id="ARBA00022771"/>
    </source>
</evidence>
<evidence type="ECO:0000256" key="6">
    <source>
        <dbReference type="ARBA" id="ARBA00049654"/>
    </source>
</evidence>
<dbReference type="InterPro" id="IPR051639">
    <property type="entry name" value="BCD1"/>
</dbReference>
<feature type="compositionally biased region" description="Acidic residues" evidence="8">
    <location>
        <begin position="415"/>
        <end position="427"/>
    </location>
</feature>
<comment type="similarity">
    <text evidence="6">Belongs to the BCD1 family.</text>
</comment>
<dbReference type="GO" id="GO:0000463">
    <property type="term" value="P:maturation of LSU-rRNA from tricistronic rRNA transcript (SSU-rRNA, 5.8S rRNA, LSU-rRNA)"/>
    <property type="evidence" value="ECO:0007669"/>
    <property type="project" value="TreeGrafter"/>
</dbReference>
<dbReference type="PROSITE" id="PS51083">
    <property type="entry name" value="ZF_HIT"/>
    <property type="match status" value="1"/>
</dbReference>
<protein>
    <recommendedName>
        <fullName evidence="9">HIT-type domain-containing protein</fullName>
    </recommendedName>
</protein>
<gene>
    <name evidence="10" type="ORF">NEOLEDRAFT_1159163</name>
</gene>
<evidence type="ECO:0000313" key="10">
    <source>
        <dbReference type="EMBL" id="KZT19291.1"/>
    </source>
</evidence>
<dbReference type="PANTHER" id="PTHR13483">
    <property type="entry name" value="BOX C_D SNORNA PROTEIN 1-RELATED"/>
    <property type="match status" value="1"/>
</dbReference>
<dbReference type="Proteomes" id="UP000076761">
    <property type="component" value="Unassembled WGS sequence"/>
</dbReference>
<evidence type="ECO:0000259" key="9">
    <source>
        <dbReference type="PROSITE" id="PS51083"/>
    </source>
</evidence>
<evidence type="ECO:0000256" key="2">
    <source>
        <dbReference type="ARBA" id="ARBA00022723"/>
    </source>
</evidence>
<keyword evidence="2" id="KW-0479">Metal-binding</keyword>
<dbReference type="Pfam" id="PF04438">
    <property type="entry name" value="zf-HIT"/>
    <property type="match status" value="1"/>
</dbReference>
<feature type="region of interest" description="Disordered" evidence="8">
    <location>
        <begin position="99"/>
        <end position="120"/>
    </location>
</feature>
<dbReference type="InterPro" id="IPR007529">
    <property type="entry name" value="Znf_HIT"/>
</dbReference>
<keyword evidence="11" id="KW-1185">Reference proteome</keyword>
<dbReference type="InParanoid" id="A0A165N801"/>
<organism evidence="10 11">
    <name type="scientific">Neolentinus lepideus HHB14362 ss-1</name>
    <dbReference type="NCBI Taxonomy" id="1314782"/>
    <lineage>
        <taxon>Eukaryota</taxon>
        <taxon>Fungi</taxon>
        <taxon>Dikarya</taxon>
        <taxon>Basidiomycota</taxon>
        <taxon>Agaricomycotina</taxon>
        <taxon>Agaricomycetes</taxon>
        <taxon>Gloeophyllales</taxon>
        <taxon>Gloeophyllaceae</taxon>
        <taxon>Neolentinus</taxon>
    </lineage>
</organism>
<evidence type="ECO:0000256" key="4">
    <source>
        <dbReference type="ARBA" id="ARBA00022833"/>
    </source>
</evidence>
<dbReference type="OrthoDB" id="272357at2759"/>
<feature type="compositionally biased region" description="Acidic residues" evidence="8">
    <location>
        <begin position="365"/>
        <end position="386"/>
    </location>
</feature>
<accession>A0A165N801</accession>
<dbReference type="GO" id="GO:0070761">
    <property type="term" value="C:pre-snoRNP complex"/>
    <property type="evidence" value="ECO:0007669"/>
    <property type="project" value="TreeGrafter"/>
</dbReference>
<dbReference type="GO" id="GO:0048254">
    <property type="term" value="P:snoRNA localization"/>
    <property type="evidence" value="ECO:0007669"/>
    <property type="project" value="TreeGrafter"/>
</dbReference>
<evidence type="ECO:0000256" key="1">
    <source>
        <dbReference type="ARBA" id="ARBA00022553"/>
    </source>
</evidence>
<proteinExistence type="inferred from homology"/>
<dbReference type="GO" id="GO:0005634">
    <property type="term" value="C:nucleus"/>
    <property type="evidence" value="ECO:0007669"/>
    <property type="project" value="TreeGrafter"/>
</dbReference>
<name>A0A165N801_9AGAM</name>
<dbReference type="InterPro" id="IPR057721">
    <property type="entry name" value="BCD1_alpha/beta"/>
</dbReference>
<feature type="domain" description="HIT-type" evidence="9">
    <location>
        <begin position="12"/>
        <end position="46"/>
    </location>
</feature>
<evidence type="ECO:0000256" key="7">
    <source>
        <dbReference type="PROSITE-ProRule" id="PRU00453"/>
    </source>
</evidence>
<feature type="region of interest" description="Disordered" evidence="8">
    <location>
        <begin position="361"/>
        <end position="427"/>
    </location>
</feature>
<feature type="compositionally biased region" description="Basic and acidic residues" evidence="8">
    <location>
        <begin position="387"/>
        <end position="406"/>
    </location>
</feature>
<evidence type="ECO:0000256" key="5">
    <source>
        <dbReference type="ARBA" id="ARBA00049598"/>
    </source>
</evidence>
<dbReference type="AlphaFoldDB" id="A0A165N801"/>
<dbReference type="GO" id="GO:0000492">
    <property type="term" value="P:box C/D snoRNP assembly"/>
    <property type="evidence" value="ECO:0007669"/>
    <property type="project" value="TreeGrafter"/>
</dbReference>
<keyword evidence="1" id="KW-0597">Phosphoprotein</keyword>
<dbReference type="SUPFAM" id="SSF144232">
    <property type="entry name" value="HIT/MYND zinc finger-like"/>
    <property type="match status" value="1"/>
</dbReference>
<evidence type="ECO:0000313" key="11">
    <source>
        <dbReference type="Proteomes" id="UP000076761"/>
    </source>
</evidence>
<keyword evidence="3 7" id="KW-0863">Zinc-finger</keyword>
<dbReference type="CDD" id="cd23023">
    <property type="entry name" value="zf-HIT_BCD1"/>
    <property type="match status" value="1"/>
</dbReference>
<comment type="function">
    <text evidence="5">Required for box C/D snoRNAs accumulation involved in snoRNA processing, snoRNA transport to the nucleolus and ribosome biogenesis.</text>
</comment>